<keyword evidence="1" id="KW-1133">Transmembrane helix</keyword>
<gene>
    <name evidence="2" type="ORF">BDA96_09G268300</name>
</gene>
<accession>A0A921QCG9</accession>
<dbReference type="Proteomes" id="UP000807115">
    <property type="component" value="Chromosome 9"/>
</dbReference>
<dbReference type="AlphaFoldDB" id="A0A921QCG9"/>
<name>A0A921QCG9_SORBI</name>
<comment type="caution">
    <text evidence="2">The sequence shown here is derived from an EMBL/GenBank/DDBJ whole genome shotgun (WGS) entry which is preliminary data.</text>
</comment>
<organism evidence="2 3">
    <name type="scientific">Sorghum bicolor</name>
    <name type="common">Sorghum</name>
    <name type="synonym">Sorghum vulgare</name>
    <dbReference type="NCBI Taxonomy" id="4558"/>
    <lineage>
        <taxon>Eukaryota</taxon>
        <taxon>Viridiplantae</taxon>
        <taxon>Streptophyta</taxon>
        <taxon>Embryophyta</taxon>
        <taxon>Tracheophyta</taxon>
        <taxon>Spermatophyta</taxon>
        <taxon>Magnoliopsida</taxon>
        <taxon>Liliopsida</taxon>
        <taxon>Poales</taxon>
        <taxon>Poaceae</taxon>
        <taxon>PACMAD clade</taxon>
        <taxon>Panicoideae</taxon>
        <taxon>Andropogonodae</taxon>
        <taxon>Andropogoneae</taxon>
        <taxon>Sorghinae</taxon>
        <taxon>Sorghum</taxon>
    </lineage>
</organism>
<keyword evidence="1" id="KW-0812">Transmembrane</keyword>
<keyword evidence="1" id="KW-0472">Membrane</keyword>
<sequence length="64" mass="7051">MGIKRGAIGRKCPSWALSPLVLISVSLSYLSIGIVPYCLGIRGVIPMYRLYSAHEAQWKSSNEL</sequence>
<dbReference type="EMBL" id="CM027688">
    <property type="protein sequence ID" value="KAG0519484.1"/>
    <property type="molecule type" value="Genomic_DNA"/>
</dbReference>
<protein>
    <submittedName>
        <fullName evidence="2">Uncharacterized protein</fullName>
    </submittedName>
</protein>
<evidence type="ECO:0000313" key="3">
    <source>
        <dbReference type="Proteomes" id="UP000807115"/>
    </source>
</evidence>
<reference evidence="2" key="2">
    <citation type="submission" date="2020-10" db="EMBL/GenBank/DDBJ databases">
        <authorList>
            <person name="Cooper E.A."/>
            <person name="Brenton Z.W."/>
            <person name="Flinn B.S."/>
            <person name="Jenkins J."/>
            <person name="Shu S."/>
            <person name="Flowers D."/>
            <person name="Luo F."/>
            <person name="Wang Y."/>
            <person name="Xia P."/>
            <person name="Barry K."/>
            <person name="Daum C."/>
            <person name="Lipzen A."/>
            <person name="Yoshinaga Y."/>
            <person name="Schmutz J."/>
            <person name="Saski C."/>
            <person name="Vermerris W."/>
            <person name="Kresovich S."/>
        </authorList>
    </citation>
    <scope>NUCLEOTIDE SEQUENCE</scope>
</reference>
<evidence type="ECO:0000256" key="1">
    <source>
        <dbReference type="SAM" id="Phobius"/>
    </source>
</evidence>
<feature type="transmembrane region" description="Helical" evidence="1">
    <location>
        <begin position="20"/>
        <end position="39"/>
    </location>
</feature>
<reference evidence="2" key="1">
    <citation type="journal article" date="2019" name="BMC Genomics">
        <title>A new reference genome for Sorghum bicolor reveals high levels of sequence similarity between sweet and grain genotypes: implications for the genetics of sugar metabolism.</title>
        <authorList>
            <person name="Cooper E.A."/>
            <person name="Brenton Z.W."/>
            <person name="Flinn B.S."/>
            <person name="Jenkins J."/>
            <person name="Shu S."/>
            <person name="Flowers D."/>
            <person name="Luo F."/>
            <person name="Wang Y."/>
            <person name="Xia P."/>
            <person name="Barry K."/>
            <person name="Daum C."/>
            <person name="Lipzen A."/>
            <person name="Yoshinaga Y."/>
            <person name="Schmutz J."/>
            <person name="Saski C."/>
            <person name="Vermerris W."/>
            <person name="Kresovich S."/>
        </authorList>
    </citation>
    <scope>NUCLEOTIDE SEQUENCE</scope>
</reference>
<proteinExistence type="predicted"/>
<evidence type="ECO:0000313" key="2">
    <source>
        <dbReference type="EMBL" id="KAG0519484.1"/>
    </source>
</evidence>